<dbReference type="EMBL" id="JANFNG010000001">
    <property type="protein sequence ID" value="MCQ4079103.1"/>
    <property type="molecule type" value="Genomic_DNA"/>
</dbReference>
<sequence>MAGELKFFSPEWCAAAIEVCNASERMYQGFKDPKNFTHRMEFGCTDRDLPTHVEWREGQVVAWGPAQYEESDLWLKIHADIDTWRDVAEGKIEGGKALMAGRIKFVKGPMSAAIENGGAFNGFLAAWGDVPTDWDV</sequence>
<organism evidence="2 3">
    <name type="scientific">Streptomyces humicola</name>
    <dbReference type="NCBI Taxonomy" id="2953240"/>
    <lineage>
        <taxon>Bacteria</taxon>
        <taxon>Bacillati</taxon>
        <taxon>Actinomycetota</taxon>
        <taxon>Actinomycetes</taxon>
        <taxon>Kitasatosporales</taxon>
        <taxon>Streptomycetaceae</taxon>
        <taxon>Streptomyces</taxon>
    </lineage>
</organism>
<dbReference type="InterPro" id="IPR036527">
    <property type="entry name" value="SCP2_sterol-bd_dom_sf"/>
</dbReference>
<proteinExistence type="predicted"/>
<evidence type="ECO:0000313" key="2">
    <source>
        <dbReference type="EMBL" id="MCQ4079103.1"/>
    </source>
</evidence>
<dbReference type="RefSeq" id="WP_255917958.1">
    <property type="nucleotide sequence ID" value="NZ_JANFNG010000001.1"/>
</dbReference>
<dbReference type="Proteomes" id="UP001057702">
    <property type="component" value="Unassembled WGS sequence"/>
</dbReference>
<dbReference type="Pfam" id="PF02036">
    <property type="entry name" value="SCP2"/>
    <property type="match status" value="1"/>
</dbReference>
<gene>
    <name evidence="2" type="ORF">NGB36_00340</name>
</gene>
<comment type="caution">
    <text evidence="2">The sequence shown here is derived from an EMBL/GenBank/DDBJ whole genome shotgun (WGS) entry which is preliminary data.</text>
</comment>
<dbReference type="SUPFAM" id="SSF55718">
    <property type="entry name" value="SCP-like"/>
    <property type="match status" value="1"/>
</dbReference>
<evidence type="ECO:0000313" key="3">
    <source>
        <dbReference type="Proteomes" id="UP001057702"/>
    </source>
</evidence>
<feature type="domain" description="SCP2" evidence="1">
    <location>
        <begin position="35"/>
        <end position="116"/>
    </location>
</feature>
<reference evidence="2" key="1">
    <citation type="submission" date="2022-06" db="EMBL/GenBank/DDBJ databases">
        <title>Draft genome sequence of Streptomyces sp. RB6PN25 isolated from peat swamp forest in Thailand.</title>
        <authorList>
            <person name="Duangmal K."/>
            <person name="Klaysubun C."/>
        </authorList>
    </citation>
    <scope>NUCLEOTIDE SEQUENCE</scope>
    <source>
        <strain evidence="2">RB6PN25</strain>
    </source>
</reference>
<accession>A0ABT1PPQ9</accession>
<evidence type="ECO:0000259" key="1">
    <source>
        <dbReference type="Pfam" id="PF02036"/>
    </source>
</evidence>
<dbReference type="InterPro" id="IPR003033">
    <property type="entry name" value="SCP2_sterol-bd_dom"/>
</dbReference>
<dbReference type="Gene3D" id="3.30.1050.10">
    <property type="entry name" value="SCP2 sterol-binding domain"/>
    <property type="match status" value="1"/>
</dbReference>
<protein>
    <submittedName>
        <fullName evidence="2">SCP2 sterol-binding domain-containing protein</fullName>
    </submittedName>
</protein>
<keyword evidence="3" id="KW-1185">Reference proteome</keyword>
<name>A0ABT1PPQ9_9ACTN</name>